<gene>
    <name evidence="3" type="ORF">H5P28_09050</name>
</gene>
<sequence>MKFPSVFVAGLLCAGALWMSGCESPVSQGMSTSNKDFQNFMFGYEETTYEYPVQVPGTNRWVKIVSPEPIDHPLTYQDYLDWKAAQEAQEDKDSPAVSTGSKVNAPNRKQ</sequence>
<keyword evidence="4" id="KW-1185">Reference proteome</keyword>
<feature type="chain" id="PRO_5032340836" description="Lipoprotein" evidence="2">
    <location>
        <begin position="20"/>
        <end position="110"/>
    </location>
</feature>
<keyword evidence="2" id="KW-0732">Signal</keyword>
<comment type="caution">
    <text evidence="3">The sequence shown here is derived from an EMBL/GenBank/DDBJ whole genome shotgun (WGS) entry which is preliminary data.</text>
</comment>
<evidence type="ECO:0000256" key="1">
    <source>
        <dbReference type="SAM" id="MobiDB-lite"/>
    </source>
</evidence>
<dbReference type="AlphaFoldDB" id="A0A842HD97"/>
<evidence type="ECO:0000256" key="2">
    <source>
        <dbReference type="SAM" id="SignalP"/>
    </source>
</evidence>
<reference evidence="3 4" key="1">
    <citation type="submission" date="2020-07" db="EMBL/GenBank/DDBJ databases">
        <authorList>
            <person name="Feng X."/>
        </authorList>
    </citation>
    <scope>NUCLEOTIDE SEQUENCE [LARGE SCALE GENOMIC DNA]</scope>
    <source>
        <strain evidence="3 4">JCM31066</strain>
    </source>
</reference>
<evidence type="ECO:0008006" key="5">
    <source>
        <dbReference type="Google" id="ProtNLM"/>
    </source>
</evidence>
<dbReference type="PROSITE" id="PS51257">
    <property type="entry name" value="PROKAR_LIPOPROTEIN"/>
    <property type="match status" value="1"/>
</dbReference>
<proteinExistence type="predicted"/>
<accession>A0A842HD97</accession>
<dbReference type="Proteomes" id="UP000546464">
    <property type="component" value="Unassembled WGS sequence"/>
</dbReference>
<evidence type="ECO:0000313" key="3">
    <source>
        <dbReference type="EMBL" id="MBC2594402.1"/>
    </source>
</evidence>
<evidence type="ECO:0000313" key="4">
    <source>
        <dbReference type="Proteomes" id="UP000546464"/>
    </source>
</evidence>
<name>A0A842HD97_9BACT</name>
<dbReference type="RefSeq" id="WP_185675386.1">
    <property type="nucleotide sequence ID" value="NZ_JACHVB010000021.1"/>
</dbReference>
<feature type="region of interest" description="Disordered" evidence="1">
    <location>
        <begin position="85"/>
        <end position="110"/>
    </location>
</feature>
<organism evidence="3 4">
    <name type="scientific">Ruficoccus amylovorans</name>
    <dbReference type="NCBI Taxonomy" id="1804625"/>
    <lineage>
        <taxon>Bacteria</taxon>
        <taxon>Pseudomonadati</taxon>
        <taxon>Verrucomicrobiota</taxon>
        <taxon>Opitutia</taxon>
        <taxon>Puniceicoccales</taxon>
        <taxon>Cerasicoccaceae</taxon>
        <taxon>Ruficoccus</taxon>
    </lineage>
</organism>
<feature type="signal peptide" evidence="2">
    <location>
        <begin position="1"/>
        <end position="19"/>
    </location>
</feature>
<protein>
    <recommendedName>
        <fullName evidence="5">Lipoprotein</fullName>
    </recommendedName>
</protein>
<dbReference type="EMBL" id="JACHVB010000021">
    <property type="protein sequence ID" value="MBC2594402.1"/>
    <property type="molecule type" value="Genomic_DNA"/>
</dbReference>